<evidence type="ECO:0000256" key="1">
    <source>
        <dbReference type="SAM" id="Coils"/>
    </source>
</evidence>
<name>A0A2Z3RZW5_9MICO</name>
<dbReference type="Proteomes" id="UP000246894">
    <property type="component" value="Chromosome"/>
</dbReference>
<dbReference type="KEGG" id="aum:AURMO_00924"/>
<keyword evidence="2" id="KW-1133">Transmembrane helix</keyword>
<proteinExistence type="predicted"/>
<keyword evidence="4" id="KW-1185">Reference proteome</keyword>
<keyword evidence="1" id="KW-0175">Coiled coil</keyword>
<feature type="transmembrane region" description="Helical" evidence="2">
    <location>
        <begin position="470"/>
        <end position="493"/>
    </location>
</feature>
<sequence length="496" mass="51018">MSGDTPDIVLNEFGDLSRKARRELEARGIDPDTAVVEYIAATGQMPVITHEMAAAAKAEAQAEAAAAKAFEAEVVEEHIAPVEEPAEEIVAPVQSVIEQTSIPPVSVPVTSAETGPIEPLAVAPALDFGSLSAVEETLAAVSDQTGEIVTSGFDSLVSVETSDVPTGPTKGEARRLARKEKKAQALAAKQEKIAAAAESKAAAAAAAETLAVEKAAIKAAEEDAREQSKADAAELATREAEALAAAEARETELAAEREAARVSQEALEAEQARIALEKEEQAIAEAAAAATAAASVKEETSQELVVEELDTFDDDEYEEEVEPQTISEATAAIAIAEAVAAAEAVVEAGEVNIEYGNLANSVPATTGSISVISNALILPTLPETTGSIAPINPTGEIVITGSILIPSSVSQVGANLENLDTSEIDVIKDDEEVAPTQGMAPVSAATAVSAYNISNSVVTTPRGMNERLPFILSITAAGLAVGVVALFVAGYFLGLF</sequence>
<gene>
    <name evidence="3" type="ORF">AURMO_00924</name>
</gene>
<keyword evidence="2" id="KW-0472">Membrane</keyword>
<reference evidence="3 4" key="1">
    <citation type="submission" date="2017-10" db="EMBL/GenBank/DDBJ databases">
        <title>Genome of an Actinobacterium that displays light-enhanced growth.</title>
        <authorList>
            <person name="Maresca J.A."/>
            <person name="Hempel P."/>
            <person name="Shevchenko O."/>
            <person name="Miller K.J."/>
            <person name="Hahn M.W."/>
        </authorList>
    </citation>
    <scope>NUCLEOTIDE SEQUENCE [LARGE SCALE GENOMIC DNA]</scope>
    <source>
        <strain evidence="3 4">MWH-Mo1</strain>
    </source>
</reference>
<evidence type="ECO:0000256" key="2">
    <source>
        <dbReference type="SAM" id="Phobius"/>
    </source>
</evidence>
<organism evidence="3 4">
    <name type="scientific">Aurantimicrobium photophilum</name>
    <dbReference type="NCBI Taxonomy" id="1987356"/>
    <lineage>
        <taxon>Bacteria</taxon>
        <taxon>Bacillati</taxon>
        <taxon>Actinomycetota</taxon>
        <taxon>Actinomycetes</taxon>
        <taxon>Micrococcales</taxon>
        <taxon>Microbacteriaceae</taxon>
        <taxon>Aurantimicrobium</taxon>
    </lineage>
</organism>
<dbReference type="OrthoDB" id="5125954at2"/>
<protein>
    <submittedName>
        <fullName evidence="3">Uncharacterized protein</fullName>
    </submittedName>
</protein>
<dbReference type="AlphaFoldDB" id="A0A2Z3RZW5"/>
<accession>A0A2Z3RZW5</accession>
<evidence type="ECO:0000313" key="3">
    <source>
        <dbReference type="EMBL" id="AWR21526.1"/>
    </source>
</evidence>
<dbReference type="EMBL" id="CP023994">
    <property type="protein sequence ID" value="AWR21526.1"/>
    <property type="molecule type" value="Genomic_DNA"/>
</dbReference>
<keyword evidence="2" id="KW-0812">Transmembrane</keyword>
<feature type="coiled-coil region" evidence="1">
    <location>
        <begin position="203"/>
        <end position="289"/>
    </location>
</feature>
<dbReference type="RefSeq" id="WP_110233469.1">
    <property type="nucleotide sequence ID" value="NZ_CP023994.1"/>
</dbReference>
<evidence type="ECO:0000313" key="4">
    <source>
        <dbReference type="Proteomes" id="UP000246894"/>
    </source>
</evidence>